<reference evidence="6 7" key="1">
    <citation type="submission" date="2020-04" db="EMBL/GenBank/DDBJ databases">
        <title>Novel Mycoplasma species detected in Phocoena phocoena (harbor porpoise) from the USA.</title>
        <authorList>
            <person name="Volokhov D.V."/>
        </authorList>
    </citation>
    <scope>NUCLEOTIDE SEQUENCE [LARGE SCALE GENOMIC DNA]</scope>
    <source>
        <strain evidence="6 7">Phocoena C-264-GEN</strain>
    </source>
</reference>
<dbReference type="AlphaFoldDB" id="A0A858U7S4"/>
<dbReference type="EC" id="1.8.4.11" evidence="1"/>
<dbReference type="KEGG" id="mphe:HGG69_02535"/>
<evidence type="ECO:0000313" key="6">
    <source>
        <dbReference type="EMBL" id="QJG67285.1"/>
    </source>
</evidence>
<name>A0A858U7S4_9MOLU</name>
<gene>
    <name evidence="6" type="ORF">HGG69_02535</name>
</gene>
<protein>
    <recommendedName>
        <fullName evidence="1">peptide-methionine (S)-S-oxide reductase</fullName>
        <ecNumber evidence="1">1.8.4.11</ecNumber>
    </recommendedName>
</protein>
<evidence type="ECO:0000256" key="1">
    <source>
        <dbReference type="ARBA" id="ARBA00012502"/>
    </source>
</evidence>
<evidence type="ECO:0000256" key="2">
    <source>
        <dbReference type="ARBA" id="ARBA00023002"/>
    </source>
</evidence>
<accession>A0A858U7S4</accession>
<evidence type="ECO:0000259" key="5">
    <source>
        <dbReference type="Pfam" id="PF01625"/>
    </source>
</evidence>
<evidence type="ECO:0000313" key="7">
    <source>
        <dbReference type="Proteomes" id="UP000501060"/>
    </source>
</evidence>
<feature type="domain" description="Peptide methionine sulphoxide reductase MsrA" evidence="5">
    <location>
        <begin position="33"/>
        <end position="99"/>
    </location>
</feature>
<evidence type="ECO:0000256" key="4">
    <source>
        <dbReference type="ARBA" id="ARBA00048782"/>
    </source>
</evidence>
<keyword evidence="7" id="KW-1185">Reference proteome</keyword>
<comment type="catalytic activity">
    <reaction evidence="3">
        <text>L-methionyl-[protein] + [thioredoxin]-disulfide + H2O = L-methionyl-(S)-S-oxide-[protein] + [thioredoxin]-dithiol</text>
        <dbReference type="Rhea" id="RHEA:14217"/>
        <dbReference type="Rhea" id="RHEA-COMP:10698"/>
        <dbReference type="Rhea" id="RHEA-COMP:10700"/>
        <dbReference type="Rhea" id="RHEA-COMP:12313"/>
        <dbReference type="Rhea" id="RHEA-COMP:12315"/>
        <dbReference type="ChEBI" id="CHEBI:15377"/>
        <dbReference type="ChEBI" id="CHEBI:16044"/>
        <dbReference type="ChEBI" id="CHEBI:29950"/>
        <dbReference type="ChEBI" id="CHEBI:44120"/>
        <dbReference type="ChEBI" id="CHEBI:50058"/>
        <dbReference type="EC" id="1.8.4.11"/>
    </reaction>
</comment>
<dbReference type="Pfam" id="PF01625">
    <property type="entry name" value="PMSR"/>
    <property type="match status" value="1"/>
</dbReference>
<keyword evidence="2" id="KW-0560">Oxidoreductase</keyword>
<dbReference type="Gene3D" id="3.30.1060.10">
    <property type="entry name" value="Peptide methionine sulphoxide reductase MsrA"/>
    <property type="match status" value="1"/>
</dbReference>
<dbReference type="Proteomes" id="UP000501060">
    <property type="component" value="Chromosome"/>
</dbReference>
<organism evidence="6 7">
    <name type="scientific">Mycoplasma phocoenae</name>
    <dbReference type="NCBI Taxonomy" id="754517"/>
    <lineage>
        <taxon>Bacteria</taxon>
        <taxon>Bacillati</taxon>
        <taxon>Mycoplasmatota</taxon>
        <taxon>Mollicutes</taxon>
        <taxon>Mycoplasmataceae</taxon>
        <taxon>Mycoplasma</taxon>
    </lineage>
</organism>
<proteinExistence type="predicted"/>
<dbReference type="InterPro" id="IPR002569">
    <property type="entry name" value="Met_Sox_Rdtase_MsrA_dom"/>
</dbReference>
<dbReference type="EMBL" id="CP051481">
    <property type="protein sequence ID" value="QJG67285.1"/>
    <property type="molecule type" value="Genomic_DNA"/>
</dbReference>
<dbReference type="SUPFAM" id="SSF55068">
    <property type="entry name" value="Peptide methionine sulfoxide reductase"/>
    <property type="match status" value="1"/>
</dbReference>
<dbReference type="GO" id="GO:0008113">
    <property type="term" value="F:peptide-methionine (S)-S-oxide reductase activity"/>
    <property type="evidence" value="ECO:0007669"/>
    <property type="project" value="UniProtKB-EC"/>
</dbReference>
<evidence type="ECO:0000256" key="3">
    <source>
        <dbReference type="ARBA" id="ARBA00047806"/>
    </source>
</evidence>
<sequence>MIKKHSTRRSCRINLWFFYNFNWRNYPWFLKNYCDPTSKYKQDGCEGIQYCCDIYFEDKLSKEVINKVINIRKKYNEFYVEIEQLKHFIKAENYHQDYQIRI</sequence>
<comment type="catalytic activity">
    <reaction evidence="4">
        <text>[thioredoxin]-disulfide + L-methionine + H2O = L-methionine (S)-S-oxide + [thioredoxin]-dithiol</text>
        <dbReference type="Rhea" id="RHEA:19993"/>
        <dbReference type="Rhea" id="RHEA-COMP:10698"/>
        <dbReference type="Rhea" id="RHEA-COMP:10700"/>
        <dbReference type="ChEBI" id="CHEBI:15377"/>
        <dbReference type="ChEBI" id="CHEBI:29950"/>
        <dbReference type="ChEBI" id="CHEBI:50058"/>
        <dbReference type="ChEBI" id="CHEBI:57844"/>
        <dbReference type="ChEBI" id="CHEBI:58772"/>
        <dbReference type="EC" id="1.8.4.11"/>
    </reaction>
</comment>
<dbReference type="InterPro" id="IPR036509">
    <property type="entry name" value="Met_Sox_Rdtase_MsrA_sf"/>
</dbReference>